<accession>A0ABQ1QKC7</accession>
<gene>
    <name evidence="2" type="ORF">GCM10011389_40760</name>
</gene>
<dbReference type="Proteomes" id="UP000642571">
    <property type="component" value="Unassembled WGS sequence"/>
</dbReference>
<sequence>MLKSYNLLYYYGLLFNLESGFNKLSSQIQEQKVKNIILLIQVSILSGLVALYSTYLNTDILENLTKNESDQILYIISFAIGSLAPIGTILAFFIFLNVASKIQVVEAISTKRKIFSISIIAYLPILIGSLVNLCMVLLFGVSDYGYTTAYGIFRPENKMLISLSQEIDPFKFLGVYIAAFLYQKLFNKGTFTLLMLILSWYVISGTFILIAG</sequence>
<protein>
    <recommendedName>
        <fullName evidence="4">Yip1 domain-containing protein</fullName>
    </recommendedName>
</protein>
<evidence type="ECO:0000256" key="1">
    <source>
        <dbReference type="SAM" id="Phobius"/>
    </source>
</evidence>
<evidence type="ECO:0008006" key="4">
    <source>
        <dbReference type="Google" id="ProtNLM"/>
    </source>
</evidence>
<feature type="transmembrane region" description="Helical" evidence="1">
    <location>
        <begin position="119"/>
        <end position="141"/>
    </location>
</feature>
<evidence type="ECO:0000313" key="2">
    <source>
        <dbReference type="EMBL" id="GGD29017.1"/>
    </source>
</evidence>
<comment type="caution">
    <text evidence="2">The sequence shown here is derived from an EMBL/GenBank/DDBJ whole genome shotgun (WGS) entry which is preliminary data.</text>
</comment>
<name>A0ABQ1QKC7_9BACI</name>
<organism evidence="2 3">
    <name type="scientific">Pontibacillus salipaludis</name>
    <dbReference type="NCBI Taxonomy" id="1697394"/>
    <lineage>
        <taxon>Bacteria</taxon>
        <taxon>Bacillati</taxon>
        <taxon>Bacillota</taxon>
        <taxon>Bacilli</taxon>
        <taxon>Bacillales</taxon>
        <taxon>Bacillaceae</taxon>
        <taxon>Pontibacillus</taxon>
    </lineage>
</organism>
<keyword evidence="3" id="KW-1185">Reference proteome</keyword>
<dbReference type="RefSeq" id="WP_188656167.1">
    <property type="nucleotide sequence ID" value="NZ_BMIN01000029.1"/>
</dbReference>
<dbReference type="EMBL" id="BMIN01000029">
    <property type="protein sequence ID" value="GGD29017.1"/>
    <property type="molecule type" value="Genomic_DNA"/>
</dbReference>
<proteinExistence type="predicted"/>
<reference evidence="3" key="1">
    <citation type="journal article" date="2019" name="Int. J. Syst. Evol. Microbiol.">
        <title>The Global Catalogue of Microorganisms (GCM) 10K type strain sequencing project: providing services to taxonomists for standard genome sequencing and annotation.</title>
        <authorList>
            <consortium name="The Broad Institute Genomics Platform"/>
            <consortium name="The Broad Institute Genome Sequencing Center for Infectious Disease"/>
            <person name="Wu L."/>
            <person name="Ma J."/>
        </authorList>
    </citation>
    <scope>NUCLEOTIDE SEQUENCE [LARGE SCALE GENOMIC DNA]</scope>
    <source>
        <strain evidence="3">CGMCC 1.15353</strain>
    </source>
</reference>
<keyword evidence="1" id="KW-0472">Membrane</keyword>
<feature type="transmembrane region" description="Helical" evidence="1">
    <location>
        <begin position="33"/>
        <end position="52"/>
    </location>
</feature>
<feature type="transmembrane region" description="Helical" evidence="1">
    <location>
        <begin position="72"/>
        <end position="98"/>
    </location>
</feature>
<keyword evidence="1" id="KW-1133">Transmembrane helix</keyword>
<keyword evidence="1" id="KW-0812">Transmembrane</keyword>
<feature type="transmembrane region" description="Helical" evidence="1">
    <location>
        <begin position="191"/>
        <end position="211"/>
    </location>
</feature>
<evidence type="ECO:0000313" key="3">
    <source>
        <dbReference type="Proteomes" id="UP000642571"/>
    </source>
</evidence>